<organism evidence="3 4">
    <name type="scientific">Candidatus Propionivibrio dominans</name>
    <dbReference type="NCBI Taxonomy" id="2954373"/>
    <lineage>
        <taxon>Bacteria</taxon>
        <taxon>Pseudomonadati</taxon>
        <taxon>Pseudomonadota</taxon>
        <taxon>Betaproteobacteria</taxon>
        <taxon>Rhodocyclales</taxon>
        <taxon>Rhodocyclaceae</taxon>
        <taxon>Propionivibrio</taxon>
    </lineage>
</organism>
<dbReference type="SUPFAM" id="SSF52218">
    <property type="entry name" value="Flavoproteins"/>
    <property type="match status" value="1"/>
</dbReference>
<gene>
    <name evidence="3" type="primary">kefF</name>
    <name evidence="3" type="ORF">IPJ48_20870</name>
</gene>
<comment type="caution">
    <text evidence="3">The sequence shown here is derived from an EMBL/GenBank/DDBJ whole genome shotgun (WGS) entry which is preliminary data.</text>
</comment>
<name>A0A9D7IAM0_9RHOO</name>
<dbReference type="GO" id="GO:0003955">
    <property type="term" value="F:NAD(P)H dehydrogenase (quinone) activity"/>
    <property type="evidence" value="ECO:0007669"/>
    <property type="project" value="TreeGrafter"/>
</dbReference>
<dbReference type="InterPro" id="IPR046980">
    <property type="entry name" value="KefG/KefF"/>
</dbReference>
<evidence type="ECO:0000256" key="1">
    <source>
        <dbReference type="ARBA" id="ARBA00023002"/>
    </source>
</evidence>
<proteinExistence type="predicted"/>
<feature type="domain" description="Flavodoxin-like fold" evidence="2">
    <location>
        <begin position="2"/>
        <end position="167"/>
    </location>
</feature>
<dbReference type="Pfam" id="PF02525">
    <property type="entry name" value="Flavodoxin_2"/>
    <property type="match status" value="1"/>
</dbReference>
<reference evidence="3" key="1">
    <citation type="submission" date="2020-10" db="EMBL/GenBank/DDBJ databases">
        <title>Connecting structure to function with the recovery of over 1000 high-quality activated sludge metagenome-assembled genomes encoding full-length rRNA genes using long-read sequencing.</title>
        <authorList>
            <person name="Singleton C.M."/>
            <person name="Petriglieri F."/>
            <person name="Kristensen J.M."/>
            <person name="Kirkegaard R.H."/>
            <person name="Michaelsen T.Y."/>
            <person name="Andersen M.H."/>
            <person name="Karst S.M."/>
            <person name="Dueholm M.S."/>
            <person name="Nielsen P.H."/>
            <person name="Albertsen M."/>
        </authorList>
    </citation>
    <scope>NUCLEOTIDE SEQUENCE</scope>
    <source>
        <strain evidence="3">EsbW_18-Q3-R4-48_MAXAC.044</strain>
    </source>
</reference>
<dbReference type="GO" id="GO:0009055">
    <property type="term" value="F:electron transfer activity"/>
    <property type="evidence" value="ECO:0007669"/>
    <property type="project" value="TreeGrafter"/>
</dbReference>
<dbReference type="Gene3D" id="3.40.50.360">
    <property type="match status" value="1"/>
</dbReference>
<dbReference type="NCBIfam" id="NF002044">
    <property type="entry name" value="PRK00871.1"/>
    <property type="match status" value="1"/>
</dbReference>
<dbReference type="PANTHER" id="PTHR47307:SF2">
    <property type="entry name" value="GLUTATHIONE-REGULATED POTASSIUM-EFFLUX SYSTEM ANCILLARY PROTEIN KEFF"/>
    <property type="match status" value="1"/>
</dbReference>
<accession>A0A9D7IAM0</accession>
<dbReference type="InterPro" id="IPR029039">
    <property type="entry name" value="Flavoprotein-like_sf"/>
</dbReference>
<dbReference type="EMBL" id="JADJNC010000067">
    <property type="protein sequence ID" value="MBK7425328.1"/>
    <property type="molecule type" value="Genomic_DNA"/>
</dbReference>
<evidence type="ECO:0000313" key="3">
    <source>
        <dbReference type="EMBL" id="MBK7425328.1"/>
    </source>
</evidence>
<sequence>MILIIHAHPYPQHSRAGRALLEAVRDLPDLEVRSLYDLYPDFDIDVAAEQAALVRADLVVWLHPIYWYSVPAMLKHWFDVVHLRDWAYGEGGDKLRGKHCLWVTTSGGETSSFSETGVHQLPFAAFEAPLRQTALFCGMVWETPIVLHGAHVITEDEIGAAALAFRERLATWRPTPLASSEANPEARRC</sequence>
<dbReference type="GO" id="GO:0010181">
    <property type="term" value="F:FMN binding"/>
    <property type="evidence" value="ECO:0007669"/>
    <property type="project" value="TreeGrafter"/>
</dbReference>
<keyword evidence="1" id="KW-0560">Oxidoreductase</keyword>
<dbReference type="InterPro" id="IPR003680">
    <property type="entry name" value="Flavodoxin_fold"/>
</dbReference>
<evidence type="ECO:0000313" key="4">
    <source>
        <dbReference type="Proteomes" id="UP000886602"/>
    </source>
</evidence>
<evidence type="ECO:0000259" key="2">
    <source>
        <dbReference type="Pfam" id="PF02525"/>
    </source>
</evidence>
<dbReference type="AlphaFoldDB" id="A0A9D7IAM0"/>
<dbReference type="PANTHER" id="PTHR47307">
    <property type="entry name" value="GLUTATHIONE-REGULATED POTASSIUM-EFFLUX SYSTEM ANCILLARY PROTEIN KEFG"/>
    <property type="match status" value="1"/>
</dbReference>
<protein>
    <submittedName>
        <fullName evidence="3">Glutathione-regulated potassium-efflux system oxidoreductase KefF</fullName>
    </submittedName>
</protein>
<dbReference type="Proteomes" id="UP000886602">
    <property type="component" value="Unassembled WGS sequence"/>
</dbReference>